<dbReference type="Proteomes" id="UP001225134">
    <property type="component" value="Unassembled WGS sequence"/>
</dbReference>
<evidence type="ECO:0000259" key="4">
    <source>
        <dbReference type="Pfam" id="PF07992"/>
    </source>
</evidence>
<comment type="caution">
    <text evidence="5">The sequence shown here is derived from an EMBL/GenBank/DDBJ whole genome shotgun (WGS) entry which is preliminary data.</text>
</comment>
<organism evidence="5 6">
    <name type="scientific">Sneathia sanguinegens</name>
    <dbReference type="NCBI Taxonomy" id="40543"/>
    <lineage>
        <taxon>Bacteria</taxon>
        <taxon>Fusobacteriati</taxon>
        <taxon>Fusobacteriota</taxon>
        <taxon>Fusobacteriia</taxon>
        <taxon>Fusobacteriales</taxon>
        <taxon>Leptotrichiaceae</taxon>
        <taxon>Sneathia</taxon>
    </lineage>
</organism>
<dbReference type="InterPro" id="IPR023753">
    <property type="entry name" value="FAD/NAD-binding_dom"/>
</dbReference>
<evidence type="ECO:0000256" key="1">
    <source>
        <dbReference type="ARBA" id="ARBA00022630"/>
    </source>
</evidence>
<accession>A0ABT7HLG2</accession>
<dbReference type="InterPro" id="IPR050097">
    <property type="entry name" value="Ferredoxin-NADP_redctase_2"/>
</dbReference>
<dbReference type="Pfam" id="PF07992">
    <property type="entry name" value="Pyr_redox_2"/>
    <property type="match status" value="1"/>
</dbReference>
<evidence type="ECO:0000313" key="6">
    <source>
        <dbReference type="Proteomes" id="UP001225134"/>
    </source>
</evidence>
<keyword evidence="3" id="KW-1133">Transmembrane helix</keyword>
<evidence type="ECO:0000256" key="3">
    <source>
        <dbReference type="SAM" id="Phobius"/>
    </source>
</evidence>
<protein>
    <submittedName>
        <fullName evidence="5">FAD-dependent oxidoreductase</fullName>
    </submittedName>
</protein>
<dbReference type="PANTHER" id="PTHR48105">
    <property type="entry name" value="THIOREDOXIN REDUCTASE 1-RELATED-RELATED"/>
    <property type="match status" value="1"/>
</dbReference>
<keyword evidence="2" id="KW-0560">Oxidoreductase</keyword>
<dbReference type="Gene3D" id="3.50.50.60">
    <property type="entry name" value="FAD/NAD(P)-binding domain"/>
    <property type="match status" value="2"/>
</dbReference>
<dbReference type="RefSeq" id="WP_285152843.1">
    <property type="nucleotide sequence ID" value="NZ_JASSPP010000004.1"/>
</dbReference>
<evidence type="ECO:0000256" key="2">
    <source>
        <dbReference type="ARBA" id="ARBA00023002"/>
    </source>
</evidence>
<name>A0ABT7HLG2_9FUSO</name>
<dbReference type="PRINTS" id="PR00469">
    <property type="entry name" value="PNDRDTASEII"/>
</dbReference>
<feature type="domain" description="FAD/NAD(P)-binding" evidence="4">
    <location>
        <begin position="24"/>
        <end position="310"/>
    </location>
</feature>
<reference evidence="5 6" key="1">
    <citation type="submission" date="2023-06" db="EMBL/GenBank/DDBJ databases">
        <title>Antibody response to the Sneathia vaginalis cytopathogenic toxin A during pregnancy.</title>
        <authorList>
            <person name="Mccoy Z.T."/>
            <person name="Serrano M.G."/>
            <person name="Spaine K."/>
            <person name="Edwards D.J."/>
            <person name="Buck G.A."/>
            <person name="Jefferson K."/>
        </authorList>
    </citation>
    <scope>NUCLEOTIDE SEQUENCE [LARGE SCALE GENOMIC DNA]</scope>
    <source>
        <strain evidence="5 6">CCUG 42621</strain>
    </source>
</reference>
<keyword evidence="3" id="KW-0472">Membrane</keyword>
<proteinExistence type="predicted"/>
<dbReference type="InterPro" id="IPR036188">
    <property type="entry name" value="FAD/NAD-bd_sf"/>
</dbReference>
<keyword evidence="3" id="KW-0812">Transmembrane</keyword>
<keyword evidence="6" id="KW-1185">Reference proteome</keyword>
<dbReference type="EMBL" id="JASSPP010000004">
    <property type="protein sequence ID" value="MDK9580530.1"/>
    <property type="molecule type" value="Genomic_DNA"/>
</dbReference>
<gene>
    <name evidence="5" type="ORF">QQA45_03240</name>
</gene>
<feature type="transmembrane region" description="Helical" evidence="3">
    <location>
        <begin position="22"/>
        <end position="42"/>
    </location>
</feature>
<sequence>MFELNLNLEENKKNFKEMRSDLVYDVIVIGAGPAAISSAIYAKRKGMKIGIVAENVGGQVLTTNGIENIIGTVSTTGPEFATSLEKHAKEYEIPFYQGHLVSKIIDGNKKLVVTDNGVEFKTKSIIIATGAKHRELNVKGEKEFKGKGVHYCSTCDGPFYRNLDVIVAGGGNSGVEAALDLANIAKSVTIIEYLPELKADVVLQEKANSNSKIKIKVNTAIDEIKGDKFVTEVLCKERTTQEVENLKIDGVFVEIGLRANTDNFKDIVKTNKIGEIEIDEYNRTSCKGIFAAGDCTTVPYKQIIIALGEGAKAALSAFNYIINN</sequence>
<keyword evidence="1" id="KW-0285">Flavoprotein</keyword>
<dbReference type="SUPFAM" id="SSF51905">
    <property type="entry name" value="FAD/NAD(P)-binding domain"/>
    <property type="match status" value="1"/>
</dbReference>
<dbReference type="PRINTS" id="PR00368">
    <property type="entry name" value="FADPNR"/>
</dbReference>
<evidence type="ECO:0000313" key="5">
    <source>
        <dbReference type="EMBL" id="MDK9580530.1"/>
    </source>
</evidence>